<keyword evidence="2 3" id="KW-0233">DNA recombination</keyword>
<dbReference type="GO" id="GO:0006310">
    <property type="term" value="P:DNA recombination"/>
    <property type="evidence" value="ECO:0007669"/>
    <property type="project" value="UniProtKB-KW"/>
</dbReference>
<dbReference type="InterPro" id="IPR016194">
    <property type="entry name" value="SPOC-like_C_dom_sf"/>
</dbReference>
<dbReference type="PANTHER" id="PTHR41251">
    <property type="entry name" value="NON-HOMOLOGOUS END JOINING PROTEIN KU"/>
    <property type="match status" value="1"/>
</dbReference>
<dbReference type="InterPro" id="IPR006164">
    <property type="entry name" value="DNA_bd_Ku70/Ku80"/>
</dbReference>
<evidence type="ECO:0000256" key="2">
    <source>
        <dbReference type="ARBA" id="ARBA00023172"/>
    </source>
</evidence>
<keyword evidence="3" id="KW-0234">DNA repair</keyword>
<comment type="subunit">
    <text evidence="3">Homodimer. Interacts with LigD.</text>
</comment>
<evidence type="ECO:0000256" key="4">
    <source>
        <dbReference type="SAM" id="MobiDB-lite"/>
    </source>
</evidence>
<feature type="region of interest" description="Disordered" evidence="4">
    <location>
        <begin position="261"/>
        <end position="341"/>
    </location>
</feature>
<reference evidence="6" key="1">
    <citation type="submission" date="2018-01" db="EMBL/GenBank/DDBJ databases">
        <title>Draft genome Sequence of streptomyces globosus LZH-48.</title>
        <authorList>
            <person name="Ran K."/>
            <person name="Li Z."/>
            <person name="Wei S."/>
            <person name="Dong R."/>
        </authorList>
    </citation>
    <scope>NUCLEOTIDE SEQUENCE [LARGE SCALE GENOMIC DNA]</scope>
    <source>
        <strain evidence="6">LZH-48</strain>
        <plasmid evidence="6">unnamed1</plasmid>
    </source>
</reference>
<sequence>MEEVAAVARPVWAGNLSFGLVSLPVGLYTATDRHTIHFHQLQRGTSDRIRNRRVNERTGDEVELDDIVKGFDTGEEYVLVEPEELDEIAPGRSRSLEIAGFVDLAEVDPIFFDKTYYLGPRGFEYGKVYSLLEQALAKAGKAGIATFVMRQHEYLVALKSENGLLTLHTLHWADEIRDPKKEIDTLPGKAKASEKELKMAEQLIAAMSMTWGPDEFHDTFQEKVAALIEAKKAGETVEKAEPAAEPTGVVDLMEALRASVERAGSPKGTGGKATTSRKAAVSSKAAAKNPPGKKRIRSAPKEGLSELSKADLYKKAAAANLPGRSQMSRSDLLQALAASRT</sequence>
<dbReference type="HAMAP" id="MF_01875">
    <property type="entry name" value="Prokaryotic_Ku"/>
    <property type="match status" value="1"/>
</dbReference>
<proteinExistence type="inferred from homology"/>
<dbReference type="PANTHER" id="PTHR41251:SF1">
    <property type="entry name" value="NON-HOMOLOGOUS END JOINING PROTEIN KU"/>
    <property type="match status" value="1"/>
</dbReference>
<dbReference type="AlphaFoldDB" id="A0A344UAL1"/>
<dbReference type="InterPro" id="IPR009187">
    <property type="entry name" value="Prok_Ku"/>
</dbReference>
<protein>
    <recommendedName>
        <fullName evidence="3">Non-homologous end joining protein Ku</fullName>
    </recommendedName>
</protein>
<gene>
    <name evidence="3" type="primary">ku</name>
    <name evidence="6" type="ORF">C0216_31020</name>
</gene>
<comment type="function">
    <text evidence="3">With LigD forms a non-homologous end joining (NHEJ) DNA repair enzyme, which repairs dsDNA breaks with reduced fidelity. Binds linear dsDNA with 5'- and 3'- overhangs but not closed circular dsDNA nor ssDNA. Recruits and stimulates the ligase activity of LigD.</text>
</comment>
<dbReference type="OrthoDB" id="9795084at2"/>
<dbReference type="SMART" id="SM00559">
    <property type="entry name" value="Ku78"/>
    <property type="match status" value="1"/>
</dbReference>
<dbReference type="Proteomes" id="UP000252004">
    <property type="component" value="Plasmid unnamed1"/>
</dbReference>
<dbReference type="GO" id="GO:0003690">
    <property type="term" value="F:double-stranded DNA binding"/>
    <property type="evidence" value="ECO:0007669"/>
    <property type="project" value="UniProtKB-UniRule"/>
</dbReference>
<dbReference type="SUPFAM" id="SSF100939">
    <property type="entry name" value="SPOC domain-like"/>
    <property type="match status" value="1"/>
</dbReference>
<organism evidence="6 7">
    <name type="scientific">Streptomyces globosus</name>
    <dbReference type="NCBI Taxonomy" id="68209"/>
    <lineage>
        <taxon>Bacteria</taxon>
        <taxon>Bacillati</taxon>
        <taxon>Actinomycetota</taxon>
        <taxon>Actinomycetes</taxon>
        <taxon>Kitasatosporales</taxon>
        <taxon>Streptomycetaceae</taxon>
        <taxon>Streptomyces</taxon>
    </lineage>
</organism>
<dbReference type="Gene3D" id="2.40.290.10">
    <property type="match status" value="1"/>
</dbReference>
<evidence type="ECO:0000256" key="3">
    <source>
        <dbReference type="HAMAP-Rule" id="MF_01875"/>
    </source>
</evidence>
<feature type="domain" description="Ku" evidence="5">
    <location>
        <begin position="59"/>
        <end position="188"/>
    </location>
</feature>
<dbReference type="PIRSF" id="PIRSF006493">
    <property type="entry name" value="Prok_Ku"/>
    <property type="match status" value="1"/>
</dbReference>
<keyword evidence="1 3" id="KW-0238">DNA-binding</keyword>
<dbReference type="EMBL" id="CP030863">
    <property type="protein sequence ID" value="AXE27932.1"/>
    <property type="molecule type" value="Genomic_DNA"/>
</dbReference>
<evidence type="ECO:0000259" key="5">
    <source>
        <dbReference type="SMART" id="SM00559"/>
    </source>
</evidence>
<keyword evidence="3" id="KW-0227">DNA damage</keyword>
<feature type="compositionally biased region" description="Basic and acidic residues" evidence="4">
    <location>
        <begin position="299"/>
        <end position="314"/>
    </location>
</feature>
<evidence type="ECO:0000256" key="1">
    <source>
        <dbReference type="ARBA" id="ARBA00023125"/>
    </source>
</evidence>
<dbReference type="NCBIfam" id="TIGR02772">
    <property type="entry name" value="Ku_bact"/>
    <property type="match status" value="1"/>
</dbReference>
<feature type="compositionally biased region" description="Low complexity" evidence="4">
    <location>
        <begin position="272"/>
        <end position="288"/>
    </location>
</feature>
<accession>A0A344UAL1</accession>
<comment type="similarity">
    <text evidence="3">Belongs to the prokaryotic Ku family.</text>
</comment>
<dbReference type="KEGG" id="sgz:C0216_31020"/>
<evidence type="ECO:0000313" key="7">
    <source>
        <dbReference type="Proteomes" id="UP000252004"/>
    </source>
</evidence>
<geneLocation type="plasmid" evidence="6 7">
    <name>unnamed1</name>
</geneLocation>
<evidence type="ECO:0000313" key="6">
    <source>
        <dbReference type="EMBL" id="AXE27932.1"/>
    </source>
</evidence>
<dbReference type="Pfam" id="PF02735">
    <property type="entry name" value="Ku"/>
    <property type="match status" value="1"/>
</dbReference>
<keyword evidence="6" id="KW-0614">Plasmid</keyword>
<dbReference type="GO" id="GO:0006303">
    <property type="term" value="P:double-strand break repair via nonhomologous end joining"/>
    <property type="evidence" value="ECO:0007669"/>
    <property type="project" value="UniProtKB-UniRule"/>
</dbReference>
<name>A0A344UAL1_9ACTN</name>
<dbReference type="CDD" id="cd00789">
    <property type="entry name" value="KU_like"/>
    <property type="match status" value="1"/>
</dbReference>
<keyword evidence="7" id="KW-1185">Reference proteome</keyword>